<dbReference type="STRING" id="399550.Smar_1008"/>
<gene>
    <name evidence="2" type="ordered locus">Smar_1008</name>
</gene>
<organism evidence="2 3">
    <name type="scientific">Staphylothermus marinus (strain ATCC 43588 / DSM 3639 / JCM 9404 / F1)</name>
    <dbReference type="NCBI Taxonomy" id="399550"/>
    <lineage>
        <taxon>Archaea</taxon>
        <taxon>Thermoproteota</taxon>
        <taxon>Thermoprotei</taxon>
        <taxon>Desulfurococcales</taxon>
        <taxon>Desulfurococcaceae</taxon>
        <taxon>Staphylothermus</taxon>
    </lineage>
</organism>
<dbReference type="Proteomes" id="UP000000254">
    <property type="component" value="Chromosome"/>
</dbReference>
<evidence type="ECO:0007829" key="4">
    <source>
        <dbReference type="PDB" id="6BRI"/>
    </source>
</evidence>
<dbReference type="Gene3D" id="1.20.120.20">
    <property type="entry name" value="Apolipoprotein"/>
    <property type="match status" value="1"/>
</dbReference>
<evidence type="ECO:0000256" key="1">
    <source>
        <dbReference type="SAM" id="Phobius"/>
    </source>
</evidence>
<dbReference type="InterPro" id="IPR038065">
    <property type="entry name" value="Tetrabrachion_parallel_CC"/>
</dbReference>
<dbReference type="RefSeq" id="WP_011839297.1">
    <property type="nucleotide sequence ID" value="NC_009033.1"/>
</dbReference>
<keyword evidence="1" id="KW-1133">Transmembrane helix</keyword>
<reference evidence="3" key="1">
    <citation type="journal article" date="2009" name="BMC Genomics">
        <title>The complete genome sequence of Staphylothermus marinus reveals differences in sulfur metabolism among heterotrophic Crenarchaeota.</title>
        <authorList>
            <person name="Anderson I.J."/>
            <person name="Dharmarajan L."/>
            <person name="Rodriguez J."/>
            <person name="Hooper S."/>
            <person name="Porat I."/>
            <person name="Ulrich L.E."/>
            <person name="Elkins J.G."/>
            <person name="Mavromatis K."/>
            <person name="Sun H."/>
            <person name="Land M."/>
            <person name="Lapidus A."/>
            <person name="Lucas S."/>
            <person name="Barry K."/>
            <person name="Huber H."/>
            <person name="Zhulin I.B."/>
            <person name="Whitman W.B."/>
            <person name="Mukhopadhyay B."/>
            <person name="Woese C."/>
            <person name="Bristow J."/>
            <person name="Kyrpides N."/>
        </authorList>
    </citation>
    <scope>NUCLEOTIDE SEQUENCE [LARGE SCALE GENOMIC DNA]</scope>
    <source>
        <strain evidence="3">ATCC 43588 / DSM 3639 / JCM 9404 / F1</strain>
    </source>
</reference>
<dbReference type="EMBL" id="CP000575">
    <property type="protein sequence ID" value="ABN70106.1"/>
    <property type="molecule type" value="Genomic_DNA"/>
</dbReference>
<protein>
    <submittedName>
        <fullName evidence="2">Uncharacterized protein</fullName>
    </submittedName>
</protein>
<reference evidence="2 3" key="2">
    <citation type="journal article" date="2009" name="Stand. Genomic Sci.">
        <title>Complete genome sequence of Staphylothermus marinus Stetter and Fiala 1986 type strain F1.</title>
        <authorList>
            <person name="Anderson I.J."/>
            <person name="Sun H."/>
            <person name="Lapidus A."/>
            <person name="Copeland A."/>
            <person name="Glavina Del Rio T."/>
            <person name="Tice H."/>
            <person name="Dalin E."/>
            <person name="Lucas S."/>
            <person name="Barry K."/>
            <person name="Land M."/>
            <person name="Richardson P."/>
            <person name="Huber H."/>
            <person name="Kyrpides N.C."/>
        </authorList>
    </citation>
    <scope>NUCLEOTIDE SEQUENCE [LARGE SCALE GENOMIC DNA]</scope>
    <source>
        <strain evidence="3">ATCC 43588 / DSM 3639 / JCM 9404 / F1</strain>
    </source>
</reference>
<dbReference type="GeneID" id="4908048"/>
<evidence type="ECO:0000313" key="2">
    <source>
        <dbReference type="EMBL" id="ABN70106.1"/>
    </source>
</evidence>
<dbReference type="SMR" id="A3DN96"/>
<name>A3DN96_STAMF</name>
<dbReference type="KEGG" id="smr:Smar_1008"/>
<dbReference type="InterPro" id="IPR021535">
    <property type="entry name" value="Tetrabrachion"/>
</dbReference>
<accession>A3DN96</accession>
<sequence>MNRVLAYSLLAIMTLSLLIIPAPGIAQRITVGVSVKAGTYNFYNITPTTQTVEVTDNGMLRVIINRTEATELGTTIRLAFILDTDKYDPNVGGYFLNVSNIGVYAPSDPTQSPYGGVIDITQNSTLTDGTQVVGNVTVVNGGNNVIILIDLSKLPDLQNVVYITNVYTETSTTANLTNTLLRVKAFDAASWDAVISGNQFKILYIPSLCKYVKINVIHSPAIVGTNVDVIVSFHKYFSLVQSIAGVSLDITVDNKTQLNMTNYYNATENYVLATFINGNLTVGGSEVFSSPTVTVINASTFKYSGQVKDYAPTVADTATPWVRTLYKFEVEFRHEIVNETHDLIFYIHCDSDTVSYDTWPFLIVNASLDITTTEVAFNSTTINPGDIVNFTAHNVPLQYLTATNYGVLRFQLINPALVVYVPVSNMTLSANTTTGIINGSFVLPDAPYGGLDYLTYLVFNDGKFIANGYITVSPCIETYVLTNTSAYAEDAGSSYIGRFVPGYTSAPGDYIVIKGYGFALSNLTGFTVSINNTDVIILNATYNASTGKIIILAKLLDTNGTPIPVGAGFIRVGQNGTTNIAYAPFNVTRNSGLEKVLFNPRWFYNGTYYIEHDKLGDPYLYFPVDYPLVNNTFTTAMWPFNTTIEVIGWPTNTFTLKAFNKEFNLSFNLLTLSLTNGYNMTNLYNLTIPFLPYGNYTLLEGTLLSVNNRTVFTVHMGINVDLDSCRNGTLSITVVGAAPNTEYNFTFGYQVHELNYGITRYISPQWNGTWNISLVTDIYGTGSTSVPLITLYPTSYVINATWDVITWLRLNGSGTLDLLFSVDVSYNGFTDNLTTPITYVFGPSDTTPGSFNIYVNTTYNVSVVRVAVDYLPRTNVVISVPETVLPGDTITVQIFPHHNEVWGFIEPTALFDENQLLGWYLTVRLVDPLSNTVVERVAGYYAGNLIVEDVDGDGDNEVWFVVNLTAPLVLGVDKTYRVDVELFLAVLNPSSNITGVTAVDNECYVQLDLNGTIYWNGLGSGIMLGGDGQIVTVLGVLEGKLDTIKDGIAEINATVNDINTYLKVNVTDLLKTINNSVVMIKNDTATLIIGQAEIKAKLDDLLNLTSQVNDTVTMILACCNNASKVLNRMEGTLNSTYTVVLNVKSDLSTLIDTVNNVVIPKFNELYDNVTVEINASRDLIIQKISSVNDSLTTIISAGFNDVEAMISNLNTTLLNRIDELEGTLLFYMTANEQRLEGIINETADDIVYRLTVIIDDRYESLKNLITLRADRLEMIINDNVSTILASIGNVNLTVFNKLNDLEIELGDVNATINAGIFQIQTNLENAKQLILDTLTSSKVEILNAISSNASAISSEITNAVNQLSTLVLQVNDTLTLKITGEADNILNFLSSLEGSMNTGFNNVTSTLSAVENNILGKITDTSNLLSSKIDNTLSTLQDLITSTSNDLKNSISSAKNDIVSSLSSKVDSSTQTLSTKLDDLKSAQESNTNSINNNIMLFGAASLILLIVTIGLVGYSLIARRRVG</sequence>
<keyword evidence="4" id="KW-0002">3D-structure</keyword>
<reference evidence="4" key="3">
    <citation type="journal article" date="2018" name="J. Struct. Biol.">
        <title>Reductive power of the archaea right-handed coiled coil nanotube (RHCC-NT) and incorporation of mercury clusters inside protein cages.</title>
        <authorList>
            <person name="McDougall M."/>
            <person name="McEleney K."/>
            <person name="Francisco O."/>
            <person name="Trieu B."/>
            <person name="Ogbomo E.K."/>
            <person name="Tomy G."/>
            <person name="Stetefeld J."/>
        </authorList>
    </citation>
    <scope>X-RAY CRYSTALLOGRAPHY (3.27 ANGSTROMS) OF 1238-1287</scope>
</reference>
<dbReference type="Pfam" id="PF11401">
    <property type="entry name" value="Tetrabrachion"/>
    <property type="match status" value="1"/>
</dbReference>
<dbReference type="eggNOG" id="arCOG06364">
    <property type="taxonomic scope" value="Archaea"/>
</dbReference>
<dbReference type="HOGENOM" id="CLU_247573_0_0_2"/>
<feature type="transmembrane region" description="Helical" evidence="1">
    <location>
        <begin position="1495"/>
        <end position="1518"/>
    </location>
</feature>
<dbReference type="SUPFAM" id="SSF58054">
    <property type="entry name" value="Tetrabrachion"/>
    <property type="match status" value="1"/>
</dbReference>
<keyword evidence="1" id="KW-0472">Membrane</keyword>
<keyword evidence="3" id="KW-1185">Reference proteome</keyword>
<evidence type="ECO:0000313" key="3">
    <source>
        <dbReference type="Proteomes" id="UP000000254"/>
    </source>
</evidence>
<dbReference type="Gene3D" id="1.20.5.1060">
    <property type="entry name" value="Tetrabrachion"/>
    <property type="match status" value="1"/>
</dbReference>
<keyword evidence="1" id="KW-0812">Transmembrane</keyword>
<dbReference type="PDBsum" id="6BRI"/>
<dbReference type="PDB" id="6BRI">
    <property type="method" value="X-ray"/>
    <property type="resolution" value="3.27 A"/>
    <property type="chains" value="A/B/C/D=1238-1287"/>
</dbReference>
<proteinExistence type="evidence at protein level"/>